<organism evidence="1 2">
    <name type="scientific">Linum trigynum</name>
    <dbReference type="NCBI Taxonomy" id="586398"/>
    <lineage>
        <taxon>Eukaryota</taxon>
        <taxon>Viridiplantae</taxon>
        <taxon>Streptophyta</taxon>
        <taxon>Embryophyta</taxon>
        <taxon>Tracheophyta</taxon>
        <taxon>Spermatophyta</taxon>
        <taxon>Magnoliopsida</taxon>
        <taxon>eudicotyledons</taxon>
        <taxon>Gunneridae</taxon>
        <taxon>Pentapetalae</taxon>
        <taxon>rosids</taxon>
        <taxon>fabids</taxon>
        <taxon>Malpighiales</taxon>
        <taxon>Linaceae</taxon>
        <taxon>Linum</taxon>
    </lineage>
</organism>
<reference evidence="1 2" key="1">
    <citation type="submission" date="2024-04" db="EMBL/GenBank/DDBJ databases">
        <authorList>
            <person name="Fracassetti M."/>
        </authorList>
    </citation>
    <scope>NUCLEOTIDE SEQUENCE [LARGE SCALE GENOMIC DNA]</scope>
</reference>
<accession>A0AAV2FAQ2</accession>
<proteinExistence type="predicted"/>
<sequence length="106" mass="12623">MEIPPRNWIQCQTLVLPSAGAVSLLPLLRSNWILLPLQRLWPGEARDWLRIKQAVRYGEEERRQGRRKHLPIERVIHALVNYRWTKGVLELRCYVVNGEFQVNKWV</sequence>
<dbReference type="AlphaFoldDB" id="A0AAV2FAQ2"/>
<dbReference type="Proteomes" id="UP001497516">
    <property type="component" value="Chromosome 6"/>
</dbReference>
<evidence type="ECO:0000313" key="1">
    <source>
        <dbReference type="EMBL" id="CAL1394765.1"/>
    </source>
</evidence>
<gene>
    <name evidence="1" type="ORF">LTRI10_LOCUS35246</name>
</gene>
<dbReference type="EMBL" id="OZ034819">
    <property type="protein sequence ID" value="CAL1394765.1"/>
    <property type="molecule type" value="Genomic_DNA"/>
</dbReference>
<protein>
    <submittedName>
        <fullName evidence="1">Uncharacterized protein</fullName>
    </submittedName>
</protein>
<name>A0AAV2FAQ2_9ROSI</name>
<evidence type="ECO:0000313" key="2">
    <source>
        <dbReference type="Proteomes" id="UP001497516"/>
    </source>
</evidence>
<keyword evidence="2" id="KW-1185">Reference proteome</keyword>